<protein>
    <submittedName>
        <fullName evidence="2">Diguanylate cyclase (GGDEF) domain-containing protein</fullName>
    </submittedName>
</protein>
<dbReference type="Gene3D" id="3.30.70.270">
    <property type="match status" value="1"/>
</dbReference>
<dbReference type="InterPro" id="IPR043128">
    <property type="entry name" value="Rev_trsase/Diguanyl_cyclase"/>
</dbReference>
<dbReference type="STRING" id="1526.SAMN02910262_02581"/>
<dbReference type="Proteomes" id="UP000199820">
    <property type="component" value="Unassembled WGS sequence"/>
</dbReference>
<gene>
    <name evidence="2" type="ORF">SAMN04487771_10633</name>
</gene>
<dbReference type="InterPro" id="IPR052163">
    <property type="entry name" value="DGC-Regulatory_Protein"/>
</dbReference>
<feature type="domain" description="GGDEF" evidence="1">
    <location>
        <begin position="571"/>
        <end position="702"/>
    </location>
</feature>
<dbReference type="PANTHER" id="PTHR46663:SF2">
    <property type="entry name" value="GGDEF DOMAIN-CONTAINING PROTEIN"/>
    <property type="match status" value="1"/>
</dbReference>
<proteinExistence type="predicted"/>
<organism evidence="2 3">
    <name type="scientific">[Clostridium] aminophilum</name>
    <dbReference type="NCBI Taxonomy" id="1526"/>
    <lineage>
        <taxon>Bacteria</taxon>
        <taxon>Bacillati</taxon>
        <taxon>Bacillota</taxon>
        <taxon>Clostridia</taxon>
        <taxon>Lachnospirales</taxon>
        <taxon>Lachnospiraceae</taxon>
    </lineage>
</organism>
<dbReference type="eggNOG" id="COG2199">
    <property type="taxonomic scope" value="Bacteria"/>
</dbReference>
<dbReference type="CDD" id="cd01949">
    <property type="entry name" value="GGDEF"/>
    <property type="match status" value="1"/>
</dbReference>
<dbReference type="EMBL" id="FOIL01000063">
    <property type="protein sequence ID" value="SET89631.1"/>
    <property type="molecule type" value="Genomic_DNA"/>
</dbReference>
<dbReference type="InterPro" id="IPR029787">
    <property type="entry name" value="Nucleotide_cyclase"/>
</dbReference>
<dbReference type="PROSITE" id="PS50887">
    <property type="entry name" value="GGDEF"/>
    <property type="match status" value="1"/>
</dbReference>
<dbReference type="InterPro" id="IPR000160">
    <property type="entry name" value="GGDEF_dom"/>
</dbReference>
<dbReference type="Pfam" id="PF00990">
    <property type="entry name" value="GGDEF"/>
    <property type="match status" value="1"/>
</dbReference>
<reference evidence="2 3" key="1">
    <citation type="submission" date="2016-10" db="EMBL/GenBank/DDBJ databases">
        <authorList>
            <person name="de Groot N.N."/>
        </authorList>
    </citation>
    <scope>NUCLEOTIDE SEQUENCE [LARGE SCALE GENOMIC DNA]</scope>
    <source>
        <strain evidence="2 3">KH1P1</strain>
    </source>
</reference>
<dbReference type="SUPFAM" id="SSF55073">
    <property type="entry name" value="Nucleotide cyclase"/>
    <property type="match status" value="1"/>
</dbReference>
<dbReference type="FunFam" id="3.30.70.270:FF:000001">
    <property type="entry name" value="Diguanylate cyclase domain protein"/>
    <property type="match status" value="1"/>
</dbReference>
<evidence type="ECO:0000313" key="3">
    <source>
        <dbReference type="Proteomes" id="UP000199820"/>
    </source>
</evidence>
<accession>A0A1I0I090</accession>
<dbReference type="AlphaFoldDB" id="A0A1I0I090"/>
<dbReference type="SMART" id="SM00267">
    <property type="entry name" value="GGDEF"/>
    <property type="match status" value="1"/>
</dbReference>
<sequence>MEKLGSTFFKADILEYMSFGKWVIEADPGKEPRLYCDEVALRLLNIPAGNDPEKDYRDWLAAVAPSSLERLIAAGKHVAETGYGEFQYLWKHPTRGNRYIHFIGVRNVSYTDGVRIEGIIRDITDKVWNETLTREEMKEGLDAIQGLASEYVILHFINLETGSYSSYFYEPDISQKTIRLNSTEKSYYEMYERSIRSICHPDYLDEMLKLGKRENMIEELRHKKKSVHRFLGKTHENQYEWFDYVLIKFDPIDEEPTRAAAGYINVDQDQVEVLEYQRMAEGVGKIFDFSIYISLPDETYRVIRDTDESTPERDKNAFTYLRSRAKSIGKKNVRESLEKWFEVENVVAKLEKYSRISRDFYNDIEKKWYRANFLIGDRNEDGSISHIIYGRRDITKTKLIEIQKQEDAAAGEAIVRSLAKMYFTMLEINVKDRRIHVIRIPEFMNERFVVDGETYDDLKDKYVRMCVDLDYRDSVREFLDYPTLLERLRKQGYVQKNYLGQTEGWCRMTFVPVTNEDTGEIEKIVFAVASINAEKKREESIKYQADHDELTGLLNRTAFSRIEEELKNNTDRRAIMIVDIDHFKEVNDTYGHVVGDAVLCQAADILRHSFRKKDYVVRFGGDEFVVIFNECGDGFADRIRNKIRNINEVLQHPTKEDMPAFSISAGVTIFEDSYSKEIFKQADDALYQTKVNGRAGCTFYDDMMKTSVPQWRK</sequence>
<evidence type="ECO:0000259" key="1">
    <source>
        <dbReference type="PROSITE" id="PS50887"/>
    </source>
</evidence>
<name>A0A1I0I090_9FIRM</name>
<dbReference type="OrthoDB" id="9804955at2"/>
<dbReference type="NCBIfam" id="TIGR00254">
    <property type="entry name" value="GGDEF"/>
    <property type="match status" value="1"/>
</dbReference>
<dbReference type="Gene3D" id="3.30.450.20">
    <property type="entry name" value="PAS domain"/>
    <property type="match status" value="1"/>
</dbReference>
<evidence type="ECO:0000313" key="2">
    <source>
        <dbReference type="EMBL" id="SET89631.1"/>
    </source>
</evidence>
<keyword evidence="3" id="KW-1185">Reference proteome</keyword>
<dbReference type="PANTHER" id="PTHR46663">
    <property type="entry name" value="DIGUANYLATE CYCLASE DGCT-RELATED"/>
    <property type="match status" value="1"/>
</dbReference>
<dbReference type="RefSeq" id="WP_074650397.1">
    <property type="nucleotide sequence ID" value="NZ_FOIL01000063.1"/>
</dbReference>